<dbReference type="OrthoDB" id="532149at2"/>
<evidence type="ECO:0000313" key="2">
    <source>
        <dbReference type="Proteomes" id="UP000010471"/>
    </source>
</evidence>
<dbReference type="EMBL" id="CP003630">
    <property type="protein sequence ID" value="AFZ17486.1"/>
    <property type="molecule type" value="Genomic_DNA"/>
</dbReference>
<dbReference type="KEGG" id="mic:Mic7113_1615"/>
<accession>K9WCF2</accession>
<proteinExistence type="predicted"/>
<reference evidence="1 2" key="1">
    <citation type="submission" date="2012-06" db="EMBL/GenBank/DDBJ databases">
        <title>Finished chromosome of genome of Microcoleus sp. PCC 7113.</title>
        <authorList>
            <consortium name="US DOE Joint Genome Institute"/>
            <person name="Gugger M."/>
            <person name="Coursin T."/>
            <person name="Rippka R."/>
            <person name="Tandeau De Marsac N."/>
            <person name="Huntemann M."/>
            <person name="Wei C.-L."/>
            <person name="Han J."/>
            <person name="Detter J.C."/>
            <person name="Han C."/>
            <person name="Tapia R."/>
            <person name="Chen A."/>
            <person name="Kyrpides N."/>
            <person name="Mavromatis K."/>
            <person name="Markowitz V."/>
            <person name="Szeto E."/>
            <person name="Ivanova N."/>
            <person name="Pagani I."/>
            <person name="Pati A."/>
            <person name="Goodwin L."/>
            <person name="Nordberg H.P."/>
            <person name="Cantor M.N."/>
            <person name="Hua S.X."/>
            <person name="Woyke T."/>
            <person name="Kerfeld C.A."/>
        </authorList>
    </citation>
    <scope>NUCLEOTIDE SEQUENCE [LARGE SCALE GENOMIC DNA]</scope>
    <source>
        <strain evidence="1 2">PCC 7113</strain>
    </source>
</reference>
<dbReference type="HOGENOM" id="CLU_156519_0_0_3"/>
<evidence type="ECO:0000313" key="1">
    <source>
        <dbReference type="EMBL" id="AFZ17486.1"/>
    </source>
</evidence>
<dbReference type="eggNOG" id="COG1262">
    <property type="taxonomic scope" value="Bacteria"/>
</dbReference>
<name>K9WCF2_9CYAN</name>
<sequence>MANTSNIQVAIAPKGSDLDVTIDLRNTEPDLAPEELEALTQRLFQQMKDIDEVKQVHRIPEPNPPAGSKPLNAAFLIGLLQAEVNLANIKVLLGFIWERLSGKPIELKVEADGKKLEIKAYSQQELTAAIEAAKDFLAAGS</sequence>
<protein>
    <submittedName>
        <fullName evidence="1">Uncharacterized protein</fullName>
    </submittedName>
</protein>
<gene>
    <name evidence="1" type="ORF">Mic7113_1615</name>
</gene>
<keyword evidence="2" id="KW-1185">Reference proteome</keyword>
<dbReference type="RefSeq" id="WP_015181642.1">
    <property type="nucleotide sequence ID" value="NC_019738.1"/>
</dbReference>
<organism evidence="1 2">
    <name type="scientific">Allocoleopsis franciscana PCC 7113</name>
    <dbReference type="NCBI Taxonomy" id="1173027"/>
    <lineage>
        <taxon>Bacteria</taxon>
        <taxon>Bacillati</taxon>
        <taxon>Cyanobacteriota</taxon>
        <taxon>Cyanophyceae</taxon>
        <taxon>Coleofasciculales</taxon>
        <taxon>Coleofasciculaceae</taxon>
        <taxon>Allocoleopsis</taxon>
        <taxon>Allocoleopsis franciscana</taxon>
    </lineage>
</organism>
<dbReference type="AlphaFoldDB" id="K9WCF2"/>
<dbReference type="Proteomes" id="UP000010471">
    <property type="component" value="Chromosome"/>
</dbReference>
<dbReference type="STRING" id="1173027.Mic7113_1615"/>